<keyword evidence="2" id="KW-1185">Reference proteome</keyword>
<dbReference type="GO" id="GO:0006450">
    <property type="term" value="P:regulation of translational fidelity"/>
    <property type="evidence" value="ECO:0007669"/>
    <property type="project" value="InterPro"/>
</dbReference>
<reference evidence="2" key="1">
    <citation type="submission" date="2014-09" db="EMBL/GenBank/DDBJ databases">
        <authorList>
            <person name="Sharma Rahul"/>
            <person name="Thines Marco"/>
        </authorList>
    </citation>
    <scope>NUCLEOTIDE SEQUENCE [LARGE SCALE GENOMIC DNA]</scope>
</reference>
<dbReference type="InterPro" id="IPR036113">
    <property type="entry name" value="Asp/Glu-ADT_sf_sub_c"/>
</dbReference>
<dbReference type="STRING" id="4781.A0A0N7L3R3"/>
<dbReference type="OMA" id="LCHLHIP"/>
<dbReference type="Pfam" id="PF02686">
    <property type="entry name" value="GatC"/>
    <property type="match status" value="1"/>
</dbReference>
<dbReference type="OrthoDB" id="5394539at2759"/>
<dbReference type="GO" id="GO:0070681">
    <property type="term" value="P:glutaminyl-tRNAGln biosynthesis via transamidation"/>
    <property type="evidence" value="ECO:0007669"/>
    <property type="project" value="TreeGrafter"/>
</dbReference>
<dbReference type="RefSeq" id="XP_024572964.1">
    <property type="nucleotide sequence ID" value="XM_024721827.1"/>
</dbReference>
<dbReference type="AlphaFoldDB" id="A0A0N7L3R3"/>
<dbReference type="EMBL" id="CCYD01000207">
    <property type="protein sequence ID" value="CEG36595.1"/>
    <property type="molecule type" value="Genomic_DNA"/>
</dbReference>
<sequence>MIISVARARKFSVALRRASQARCASSVSTALPEGLHEITCVPRTPSWSLKELHSAGAQFNAEDAVLTEEKLRELADLCHLHLDDDRIPKLLKGVESIIQCTKTVQAMTINEKIEDVYAKHDFGIDAAPLRDDIVTEGDCAEELLANAAVKCGYYFKVPKVLQD</sequence>
<proteinExistence type="predicted"/>
<dbReference type="PANTHER" id="PTHR15004:SF0">
    <property type="entry name" value="GLUTAMYL-TRNA(GLN) AMIDOTRANSFERASE SUBUNIT C, MITOCHONDRIAL"/>
    <property type="match status" value="1"/>
</dbReference>
<accession>A0A0N7L3R3</accession>
<evidence type="ECO:0000313" key="1">
    <source>
        <dbReference type="EMBL" id="CEG36595.1"/>
    </source>
</evidence>
<organism evidence="1 2">
    <name type="scientific">Plasmopara halstedii</name>
    <name type="common">Downy mildew of sunflower</name>
    <dbReference type="NCBI Taxonomy" id="4781"/>
    <lineage>
        <taxon>Eukaryota</taxon>
        <taxon>Sar</taxon>
        <taxon>Stramenopiles</taxon>
        <taxon>Oomycota</taxon>
        <taxon>Peronosporomycetes</taxon>
        <taxon>Peronosporales</taxon>
        <taxon>Peronosporaceae</taxon>
        <taxon>Plasmopara</taxon>
    </lineage>
</organism>
<evidence type="ECO:0000313" key="2">
    <source>
        <dbReference type="Proteomes" id="UP000054928"/>
    </source>
</evidence>
<dbReference type="GeneID" id="36398195"/>
<dbReference type="SUPFAM" id="SSF141000">
    <property type="entry name" value="Glu-tRNAGln amidotransferase C subunit"/>
    <property type="match status" value="1"/>
</dbReference>
<name>A0A0N7L3R3_PLAHL</name>
<dbReference type="Proteomes" id="UP000054928">
    <property type="component" value="Unassembled WGS sequence"/>
</dbReference>
<dbReference type="PANTHER" id="PTHR15004">
    <property type="entry name" value="GLUTAMYL-TRNA(GLN) AMIDOTRANSFERASE SUBUNIT C, MITOCHONDRIAL"/>
    <property type="match status" value="1"/>
</dbReference>
<protein>
    <submittedName>
        <fullName evidence="1">Aspartyl glutamyl-trna(Asn gln) c subunit</fullName>
    </submittedName>
</protein>
<dbReference type="InterPro" id="IPR003837">
    <property type="entry name" value="GatC"/>
</dbReference>